<dbReference type="EMBL" id="LCKM01000028">
    <property type="protein sequence ID" value="KKT97958.1"/>
    <property type="molecule type" value="Genomic_DNA"/>
</dbReference>
<protein>
    <submittedName>
        <fullName evidence="1">Uncharacterized protein</fullName>
    </submittedName>
</protein>
<feature type="non-terminal residue" evidence="1">
    <location>
        <position position="24"/>
    </location>
</feature>
<evidence type="ECO:0000313" key="2">
    <source>
        <dbReference type="Proteomes" id="UP000034214"/>
    </source>
</evidence>
<evidence type="ECO:0000313" key="1">
    <source>
        <dbReference type="EMBL" id="KKT97958.1"/>
    </source>
</evidence>
<reference evidence="1 2" key="1">
    <citation type="journal article" date="2015" name="Nature">
        <title>rRNA introns, odd ribosomes, and small enigmatic genomes across a large radiation of phyla.</title>
        <authorList>
            <person name="Brown C.T."/>
            <person name="Hug L.A."/>
            <person name="Thomas B.C."/>
            <person name="Sharon I."/>
            <person name="Castelle C.J."/>
            <person name="Singh A."/>
            <person name="Wilkins M.J."/>
            <person name="Williams K.H."/>
            <person name="Banfield J.F."/>
        </authorList>
    </citation>
    <scope>NUCLEOTIDE SEQUENCE [LARGE SCALE GENOMIC DNA]</scope>
</reference>
<dbReference type="AlphaFoldDB" id="A0A0G1LPV6"/>
<name>A0A0G1LPV6_9BACT</name>
<dbReference type="Proteomes" id="UP000034214">
    <property type="component" value="Unassembled WGS sequence"/>
</dbReference>
<proteinExistence type="predicted"/>
<comment type="caution">
    <text evidence="1">The sequence shown here is derived from an EMBL/GenBank/DDBJ whole genome shotgun (WGS) entry which is preliminary data.</text>
</comment>
<gene>
    <name evidence="1" type="ORF">UW99_C0028G0015</name>
</gene>
<organism evidence="1 2">
    <name type="scientific">Candidatus Collierbacteria bacterium GW2011_GWC2_45_15</name>
    <dbReference type="NCBI Taxonomy" id="1618394"/>
    <lineage>
        <taxon>Bacteria</taxon>
        <taxon>Candidatus Collieribacteriota</taxon>
    </lineage>
</organism>
<sequence>MMSIARAKGKQPFFLGGCSGDGLL</sequence>
<accession>A0A0G1LPV6</accession>